<dbReference type="GO" id="GO:0003677">
    <property type="term" value="F:DNA binding"/>
    <property type="evidence" value="ECO:0007669"/>
    <property type="project" value="UniProtKB-KW"/>
</dbReference>
<feature type="region of interest" description="Disordered" evidence="6">
    <location>
        <begin position="311"/>
        <end position="336"/>
    </location>
</feature>
<comment type="similarity">
    <text evidence="1">Belongs to the LysR transcriptional regulatory family.</text>
</comment>
<keyword evidence="4" id="KW-0010">Activator</keyword>
<sequence length="336" mass="35739">MPMPKISPATWDMTHLLSFVTVARTGSLKSAAATLGIPQPAISRHIGKLETQCNGRLFGRTGRGMTLTELGARVFPRVEHLLAEANALSQEITESSGIPFGDVRIGALPSHYLTIIVPLILKMRRSHPGIKLHIFEGSGGQIDQWLVSGHIDIGMPYRYGKPNPSDADTLLTFTSCLIGPAGDTLTQAAELPFAKLDRLPLILPSAPSGVRMLLDQLAKRANITLNVIVEADSTQLQKAIVESGEAYTVLPRHPVAAELASNRLQAANLVAPVIERRVVLATTVVRPSSLAVRTVAGAIRSLYRSAAVTRAMHGEGPRAPAGAKSKARGTDSAGQA</sequence>
<proteinExistence type="inferred from homology"/>
<dbReference type="SUPFAM" id="SSF53850">
    <property type="entry name" value="Periplasmic binding protein-like II"/>
    <property type="match status" value="1"/>
</dbReference>
<evidence type="ECO:0000313" key="9">
    <source>
        <dbReference type="Proteomes" id="UP000500970"/>
    </source>
</evidence>
<dbReference type="Pfam" id="PF03466">
    <property type="entry name" value="LysR_substrate"/>
    <property type="match status" value="1"/>
</dbReference>
<dbReference type="GO" id="GO:0003700">
    <property type="term" value="F:DNA-binding transcription factor activity"/>
    <property type="evidence" value="ECO:0007669"/>
    <property type="project" value="InterPro"/>
</dbReference>
<dbReference type="InterPro" id="IPR005119">
    <property type="entry name" value="LysR_subst-bd"/>
</dbReference>
<dbReference type="Pfam" id="PF00126">
    <property type="entry name" value="HTH_1"/>
    <property type="match status" value="1"/>
</dbReference>
<dbReference type="KEGG" id="apes:FOC84_18795"/>
<dbReference type="InterPro" id="IPR000847">
    <property type="entry name" value="LysR_HTH_N"/>
</dbReference>
<feature type="domain" description="HTH lysR-type" evidence="7">
    <location>
        <begin position="11"/>
        <end position="68"/>
    </location>
</feature>
<keyword evidence="5" id="KW-0804">Transcription</keyword>
<dbReference type="InterPro" id="IPR036388">
    <property type="entry name" value="WH-like_DNA-bd_sf"/>
</dbReference>
<dbReference type="AlphaFoldDB" id="A0A7D4DY77"/>
<evidence type="ECO:0000313" key="8">
    <source>
        <dbReference type="EMBL" id="QKH36875.1"/>
    </source>
</evidence>
<accession>A0A7D4DY77</accession>
<gene>
    <name evidence="8" type="ORF">FOC84_18795</name>
</gene>
<reference evidence="8 9" key="1">
    <citation type="submission" date="2020-05" db="EMBL/GenBank/DDBJ databases">
        <title>FDA dAtabase for Regulatory Grade micrObial Sequences (FDA-ARGOS): Supporting development and validation of Infectious Disease Dx tests.</title>
        <authorList>
            <person name="Sproer C."/>
            <person name="Gronow S."/>
            <person name="Severitt S."/>
            <person name="Schroder I."/>
            <person name="Tallon L."/>
            <person name="Sadzewicz L."/>
            <person name="Zhao X."/>
            <person name="Vavikolanu K."/>
            <person name="Mehta A."/>
            <person name="Aluvathingal J."/>
            <person name="Nadendla S."/>
            <person name="Myers T."/>
            <person name="Yan Y."/>
            <person name="Sichtig H."/>
        </authorList>
    </citation>
    <scope>NUCLEOTIDE SEQUENCE [LARGE SCALE GENOMIC DNA]</scope>
    <source>
        <strain evidence="8 9">FDAARGOS_790</strain>
    </source>
</reference>
<organism evidence="8 9">
    <name type="scientific">Achromobacter pestifer</name>
    <dbReference type="NCBI Taxonomy" id="1353889"/>
    <lineage>
        <taxon>Bacteria</taxon>
        <taxon>Pseudomonadati</taxon>
        <taxon>Pseudomonadota</taxon>
        <taxon>Betaproteobacteria</taxon>
        <taxon>Burkholderiales</taxon>
        <taxon>Alcaligenaceae</taxon>
        <taxon>Achromobacter</taxon>
    </lineage>
</organism>
<dbReference type="PRINTS" id="PR00039">
    <property type="entry name" value="HTHLYSR"/>
</dbReference>
<dbReference type="SUPFAM" id="SSF46785">
    <property type="entry name" value="Winged helix' DNA-binding domain"/>
    <property type="match status" value="1"/>
</dbReference>
<evidence type="ECO:0000259" key="7">
    <source>
        <dbReference type="PROSITE" id="PS50931"/>
    </source>
</evidence>
<evidence type="ECO:0000256" key="3">
    <source>
        <dbReference type="ARBA" id="ARBA00023125"/>
    </source>
</evidence>
<evidence type="ECO:0000256" key="1">
    <source>
        <dbReference type="ARBA" id="ARBA00009437"/>
    </source>
</evidence>
<dbReference type="GO" id="GO:2000142">
    <property type="term" value="P:regulation of DNA-templated transcription initiation"/>
    <property type="evidence" value="ECO:0007669"/>
    <property type="project" value="TreeGrafter"/>
</dbReference>
<evidence type="ECO:0000256" key="6">
    <source>
        <dbReference type="SAM" id="MobiDB-lite"/>
    </source>
</evidence>
<evidence type="ECO:0000256" key="5">
    <source>
        <dbReference type="ARBA" id="ARBA00023163"/>
    </source>
</evidence>
<dbReference type="FunFam" id="1.10.10.10:FF:000001">
    <property type="entry name" value="LysR family transcriptional regulator"/>
    <property type="match status" value="1"/>
</dbReference>
<evidence type="ECO:0000256" key="2">
    <source>
        <dbReference type="ARBA" id="ARBA00023015"/>
    </source>
</evidence>
<dbReference type="EMBL" id="CP053985">
    <property type="protein sequence ID" value="QKH36875.1"/>
    <property type="molecule type" value="Genomic_DNA"/>
</dbReference>
<keyword evidence="2" id="KW-0805">Transcription regulation</keyword>
<dbReference type="InterPro" id="IPR036390">
    <property type="entry name" value="WH_DNA-bd_sf"/>
</dbReference>
<dbReference type="Gene3D" id="1.10.10.10">
    <property type="entry name" value="Winged helix-like DNA-binding domain superfamily/Winged helix DNA-binding domain"/>
    <property type="match status" value="1"/>
</dbReference>
<name>A0A7D4DY77_9BURK</name>
<dbReference type="PANTHER" id="PTHR30293">
    <property type="entry name" value="TRANSCRIPTIONAL REGULATORY PROTEIN NAC-RELATED"/>
    <property type="match status" value="1"/>
</dbReference>
<dbReference type="PROSITE" id="PS50931">
    <property type="entry name" value="HTH_LYSR"/>
    <property type="match status" value="1"/>
</dbReference>
<keyword evidence="9" id="KW-1185">Reference proteome</keyword>
<dbReference type="Gene3D" id="3.40.190.290">
    <property type="match status" value="1"/>
</dbReference>
<dbReference type="Proteomes" id="UP000500970">
    <property type="component" value="Chromosome"/>
</dbReference>
<dbReference type="PANTHER" id="PTHR30293:SF0">
    <property type="entry name" value="NITROGEN ASSIMILATION REGULATORY PROTEIN NAC"/>
    <property type="match status" value="1"/>
</dbReference>
<keyword evidence="3" id="KW-0238">DNA-binding</keyword>
<protein>
    <submittedName>
        <fullName evidence="8">LysR family transcriptional regulator</fullName>
    </submittedName>
</protein>
<dbReference type="RefSeq" id="WP_173145753.1">
    <property type="nucleotide sequence ID" value="NZ_CP053985.1"/>
</dbReference>
<evidence type="ECO:0000256" key="4">
    <source>
        <dbReference type="ARBA" id="ARBA00023159"/>
    </source>
</evidence>